<gene>
    <name evidence="1" type="ORF">EC9_27610</name>
</gene>
<proteinExistence type="predicted"/>
<dbReference type="EMBL" id="CP036261">
    <property type="protein sequence ID" value="QDS88570.1"/>
    <property type="molecule type" value="Genomic_DNA"/>
</dbReference>
<dbReference type="AlphaFoldDB" id="A0A517M114"/>
<evidence type="ECO:0000313" key="2">
    <source>
        <dbReference type="Proteomes" id="UP000319557"/>
    </source>
</evidence>
<organism evidence="1 2">
    <name type="scientific">Rosistilla ulvae</name>
    <dbReference type="NCBI Taxonomy" id="1930277"/>
    <lineage>
        <taxon>Bacteria</taxon>
        <taxon>Pseudomonadati</taxon>
        <taxon>Planctomycetota</taxon>
        <taxon>Planctomycetia</taxon>
        <taxon>Pirellulales</taxon>
        <taxon>Pirellulaceae</taxon>
        <taxon>Rosistilla</taxon>
    </lineage>
</organism>
<dbReference type="KEGG" id="ruv:EC9_27610"/>
<keyword evidence="2" id="KW-1185">Reference proteome</keyword>
<reference evidence="1 2" key="1">
    <citation type="submission" date="2019-02" db="EMBL/GenBank/DDBJ databases">
        <title>Deep-cultivation of Planctomycetes and their phenomic and genomic characterization uncovers novel biology.</title>
        <authorList>
            <person name="Wiegand S."/>
            <person name="Jogler M."/>
            <person name="Boedeker C."/>
            <person name="Pinto D."/>
            <person name="Vollmers J."/>
            <person name="Rivas-Marin E."/>
            <person name="Kohn T."/>
            <person name="Peeters S.H."/>
            <person name="Heuer A."/>
            <person name="Rast P."/>
            <person name="Oberbeckmann S."/>
            <person name="Bunk B."/>
            <person name="Jeske O."/>
            <person name="Meyerdierks A."/>
            <person name="Storesund J.E."/>
            <person name="Kallscheuer N."/>
            <person name="Luecker S."/>
            <person name="Lage O.M."/>
            <person name="Pohl T."/>
            <person name="Merkel B.J."/>
            <person name="Hornburger P."/>
            <person name="Mueller R.-W."/>
            <person name="Bruemmer F."/>
            <person name="Labrenz M."/>
            <person name="Spormann A.M."/>
            <person name="Op den Camp H."/>
            <person name="Overmann J."/>
            <person name="Amann R."/>
            <person name="Jetten M.S.M."/>
            <person name="Mascher T."/>
            <person name="Medema M.H."/>
            <person name="Devos D.P."/>
            <person name="Kaster A.-K."/>
            <person name="Ovreas L."/>
            <person name="Rohde M."/>
            <person name="Galperin M.Y."/>
            <person name="Jogler C."/>
        </authorList>
    </citation>
    <scope>NUCLEOTIDE SEQUENCE [LARGE SCALE GENOMIC DNA]</scope>
    <source>
        <strain evidence="1 2">EC9</strain>
    </source>
</reference>
<name>A0A517M114_9BACT</name>
<accession>A0A517M114</accession>
<evidence type="ECO:0000313" key="1">
    <source>
        <dbReference type="EMBL" id="QDS88570.1"/>
    </source>
</evidence>
<dbReference type="Proteomes" id="UP000319557">
    <property type="component" value="Chromosome"/>
</dbReference>
<sequence>MTDQSHIKKLLEEILESNRDPVVVCAGRPDLLPELHRRLQEVRRTERQVERLFPEWNRRPMNRNNFPTAFARVGEVDRFGATAEGS</sequence>
<protein>
    <submittedName>
        <fullName evidence="1">Uncharacterized protein</fullName>
    </submittedName>
</protein>